<comment type="caution">
    <text evidence="1">The sequence shown here is derived from an EMBL/GenBank/DDBJ whole genome shotgun (WGS) entry which is preliminary data.</text>
</comment>
<proteinExistence type="predicted"/>
<dbReference type="Proteomes" id="UP000257109">
    <property type="component" value="Unassembled WGS sequence"/>
</dbReference>
<reference evidence="1" key="1">
    <citation type="submission" date="2018-05" db="EMBL/GenBank/DDBJ databases">
        <title>Draft genome of Mucuna pruriens seed.</title>
        <authorList>
            <person name="Nnadi N.E."/>
            <person name="Vos R."/>
            <person name="Hasami M.H."/>
            <person name="Devisetty U.K."/>
            <person name="Aguiy J.C."/>
        </authorList>
    </citation>
    <scope>NUCLEOTIDE SEQUENCE [LARGE SCALE GENOMIC DNA]</scope>
    <source>
        <strain evidence="1">JCA_2017</strain>
    </source>
</reference>
<gene>
    <name evidence="1" type="ORF">CR513_13153</name>
</gene>
<accession>A0A371HKE3</accession>
<keyword evidence="2" id="KW-1185">Reference proteome</keyword>
<sequence>MNNPKQNLFRPIIVHFEDSYVEPKDFILNTKPFIVGLEAVGSLVDQNFEKERTSNGQTRVQTKSTRLDEVVLTIIILSKTMMSYILATLQGQDGVSKVPIKTKTIPTERCRL</sequence>
<evidence type="ECO:0000313" key="1">
    <source>
        <dbReference type="EMBL" id="RDY03276.1"/>
    </source>
</evidence>
<organism evidence="1 2">
    <name type="scientific">Mucuna pruriens</name>
    <name type="common">Velvet bean</name>
    <name type="synonym">Dolichos pruriens</name>
    <dbReference type="NCBI Taxonomy" id="157652"/>
    <lineage>
        <taxon>Eukaryota</taxon>
        <taxon>Viridiplantae</taxon>
        <taxon>Streptophyta</taxon>
        <taxon>Embryophyta</taxon>
        <taxon>Tracheophyta</taxon>
        <taxon>Spermatophyta</taxon>
        <taxon>Magnoliopsida</taxon>
        <taxon>eudicotyledons</taxon>
        <taxon>Gunneridae</taxon>
        <taxon>Pentapetalae</taxon>
        <taxon>rosids</taxon>
        <taxon>fabids</taxon>
        <taxon>Fabales</taxon>
        <taxon>Fabaceae</taxon>
        <taxon>Papilionoideae</taxon>
        <taxon>50 kb inversion clade</taxon>
        <taxon>NPAAA clade</taxon>
        <taxon>indigoferoid/millettioid clade</taxon>
        <taxon>Phaseoleae</taxon>
        <taxon>Mucuna</taxon>
    </lineage>
</organism>
<name>A0A371HKE3_MUCPR</name>
<dbReference type="AlphaFoldDB" id="A0A371HKE3"/>
<feature type="non-terminal residue" evidence="1">
    <location>
        <position position="1"/>
    </location>
</feature>
<dbReference type="EMBL" id="QJKJ01002338">
    <property type="protein sequence ID" value="RDY03276.1"/>
    <property type="molecule type" value="Genomic_DNA"/>
</dbReference>
<protein>
    <submittedName>
        <fullName evidence="1">Uncharacterized protein</fullName>
    </submittedName>
</protein>
<evidence type="ECO:0000313" key="2">
    <source>
        <dbReference type="Proteomes" id="UP000257109"/>
    </source>
</evidence>